<dbReference type="Gramene" id="CDP20591">
    <property type="protein sequence ID" value="CDP20591"/>
    <property type="gene ID" value="GSCOC_T00004049001"/>
</dbReference>
<organism evidence="2 3">
    <name type="scientific">Coffea canephora</name>
    <name type="common">Robusta coffee</name>
    <dbReference type="NCBI Taxonomy" id="49390"/>
    <lineage>
        <taxon>Eukaryota</taxon>
        <taxon>Viridiplantae</taxon>
        <taxon>Streptophyta</taxon>
        <taxon>Embryophyta</taxon>
        <taxon>Tracheophyta</taxon>
        <taxon>Spermatophyta</taxon>
        <taxon>Magnoliopsida</taxon>
        <taxon>eudicotyledons</taxon>
        <taxon>Gunneridae</taxon>
        <taxon>Pentapetalae</taxon>
        <taxon>asterids</taxon>
        <taxon>lamiids</taxon>
        <taxon>Gentianales</taxon>
        <taxon>Rubiaceae</taxon>
        <taxon>Ixoroideae</taxon>
        <taxon>Gardenieae complex</taxon>
        <taxon>Bertiereae - Coffeeae clade</taxon>
        <taxon>Coffeeae</taxon>
        <taxon>Coffea</taxon>
    </lineage>
</organism>
<dbReference type="EMBL" id="HG740488">
    <property type="protein sequence ID" value="CDP20591.1"/>
    <property type="molecule type" value="Genomic_DNA"/>
</dbReference>
<dbReference type="Proteomes" id="UP000295252">
    <property type="component" value="Unassembled WGS sequence"/>
</dbReference>
<gene>
    <name evidence="2" type="ORF">GSCOC_T00004049001</name>
</gene>
<proteinExistence type="predicted"/>
<evidence type="ECO:0000313" key="2">
    <source>
        <dbReference type="EMBL" id="CDP20591.1"/>
    </source>
</evidence>
<accession>A0A068VIR1</accession>
<evidence type="ECO:0000256" key="1">
    <source>
        <dbReference type="SAM" id="MobiDB-lite"/>
    </source>
</evidence>
<evidence type="ECO:0000313" key="3">
    <source>
        <dbReference type="Proteomes" id="UP000295252"/>
    </source>
</evidence>
<reference evidence="3" key="1">
    <citation type="journal article" date="2014" name="Science">
        <title>The coffee genome provides insight into the convergent evolution of caffeine biosynthesis.</title>
        <authorList>
            <person name="Denoeud F."/>
            <person name="Carretero-Paulet L."/>
            <person name="Dereeper A."/>
            <person name="Droc G."/>
            <person name="Guyot R."/>
            <person name="Pietrella M."/>
            <person name="Zheng C."/>
            <person name="Alberti A."/>
            <person name="Anthony F."/>
            <person name="Aprea G."/>
            <person name="Aury J.M."/>
            <person name="Bento P."/>
            <person name="Bernard M."/>
            <person name="Bocs S."/>
            <person name="Campa C."/>
            <person name="Cenci A."/>
            <person name="Combes M.C."/>
            <person name="Crouzillat D."/>
            <person name="Da Silva C."/>
            <person name="Daddiego L."/>
            <person name="De Bellis F."/>
            <person name="Dussert S."/>
            <person name="Garsmeur O."/>
            <person name="Gayraud T."/>
            <person name="Guignon V."/>
            <person name="Jahn K."/>
            <person name="Jamilloux V."/>
            <person name="Joet T."/>
            <person name="Labadie K."/>
            <person name="Lan T."/>
            <person name="Leclercq J."/>
            <person name="Lepelley M."/>
            <person name="Leroy T."/>
            <person name="Li L.T."/>
            <person name="Librado P."/>
            <person name="Lopez L."/>
            <person name="Munoz A."/>
            <person name="Noel B."/>
            <person name="Pallavicini A."/>
            <person name="Perrotta G."/>
            <person name="Poncet V."/>
            <person name="Pot D."/>
            <person name="Priyono X."/>
            <person name="Rigoreau M."/>
            <person name="Rouard M."/>
            <person name="Rozas J."/>
            <person name="Tranchant-Dubreuil C."/>
            <person name="VanBuren R."/>
            <person name="Zhang Q."/>
            <person name="Andrade A.C."/>
            <person name="Argout X."/>
            <person name="Bertrand B."/>
            <person name="de Kochko A."/>
            <person name="Graziosi G."/>
            <person name="Henry R.J."/>
            <person name="Jayarama X."/>
            <person name="Ming R."/>
            <person name="Nagai C."/>
            <person name="Rounsley S."/>
            <person name="Sankoff D."/>
            <person name="Giuliano G."/>
            <person name="Albert V.A."/>
            <person name="Wincker P."/>
            <person name="Lashermes P."/>
        </authorList>
    </citation>
    <scope>NUCLEOTIDE SEQUENCE [LARGE SCALE GENOMIC DNA]</scope>
    <source>
        <strain evidence="3">cv. DH200-94</strain>
    </source>
</reference>
<keyword evidence="3" id="KW-1185">Reference proteome</keyword>
<sequence length="62" mass="6631">MTSCAPQYENSILRNDSCPNFSSAGIGLSSRRVKLKDKRERFGGKSGGSILKPDPDSLSAVT</sequence>
<protein>
    <submittedName>
        <fullName evidence="2">DH200=94 genomic scaffold, scaffold_1404</fullName>
    </submittedName>
</protein>
<dbReference type="InParanoid" id="A0A068VIR1"/>
<feature type="region of interest" description="Disordered" evidence="1">
    <location>
        <begin position="38"/>
        <end position="62"/>
    </location>
</feature>
<name>A0A068VIR1_COFCA</name>
<dbReference type="AlphaFoldDB" id="A0A068VIR1"/>